<dbReference type="InterPro" id="IPR005358">
    <property type="entry name" value="Puta_zinc/iron-chelating_dom"/>
</dbReference>
<dbReference type="RefSeq" id="WP_179974709.1">
    <property type="nucleotide sequence ID" value="NZ_CP049075.1"/>
</dbReference>
<dbReference type="AlphaFoldDB" id="A0A7H9CJQ0"/>
<reference evidence="1 2" key="1">
    <citation type="submission" date="2020-02" db="EMBL/GenBank/DDBJ databases">
        <title>Complete genome sequence of the novel Campylobacter species Candidatus Campylobacter infans.</title>
        <authorList>
            <person name="Duim B."/>
            <person name="Zomer A."/>
            <person name="van der Graaf L."/>
            <person name="Wagenaar J."/>
        </authorList>
    </citation>
    <scope>NUCLEOTIDE SEQUENCE [LARGE SCALE GENOMIC DNA]</scope>
    <source>
        <strain evidence="1 2">19S00001</strain>
    </source>
</reference>
<evidence type="ECO:0000313" key="2">
    <source>
        <dbReference type="Proteomes" id="UP000509414"/>
    </source>
</evidence>
<dbReference type="Proteomes" id="UP000509414">
    <property type="component" value="Chromosome"/>
</dbReference>
<dbReference type="PANTHER" id="PTHR35866">
    <property type="entry name" value="PUTATIVE-RELATED"/>
    <property type="match status" value="1"/>
</dbReference>
<name>A0A7H9CJQ0_9BACT</name>
<dbReference type="PANTHER" id="PTHR35866:SF1">
    <property type="entry name" value="YKGJ FAMILY CYSTEINE CLUSTER PROTEIN"/>
    <property type="match status" value="1"/>
</dbReference>
<sequence>MIKNPNYPFSFDENACKSCGGKCCVGQSGFIWINEAEISALARYFGLSKDRLKNAFMIKINGRYSLIEKPFENGYACVFFDTKRKNCSIYELRPAQCKSFPFWHYFLENLDELKAQCSGVRE</sequence>
<dbReference type="KEGG" id="cinf:CINF_0993"/>
<protein>
    <submittedName>
        <fullName evidence="1">Putative [Fe-S] cluster-containing protein</fullName>
    </submittedName>
</protein>
<dbReference type="EMBL" id="CP049075">
    <property type="protein sequence ID" value="QLI05498.1"/>
    <property type="molecule type" value="Genomic_DNA"/>
</dbReference>
<evidence type="ECO:0000313" key="1">
    <source>
        <dbReference type="EMBL" id="QLI05498.1"/>
    </source>
</evidence>
<accession>A0A7H9CJQ0</accession>
<dbReference type="Pfam" id="PF03692">
    <property type="entry name" value="CxxCxxCC"/>
    <property type="match status" value="1"/>
</dbReference>
<proteinExistence type="predicted"/>
<gene>
    <name evidence="1" type="ORF">CINF_0993</name>
</gene>
<organism evidence="1 2">
    <name type="scientific">Candidatus Campylobacter infans</name>
    <dbReference type="NCBI Taxonomy" id="2561898"/>
    <lineage>
        <taxon>Bacteria</taxon>
        <taxon>Pseudomonadati</taxon>
        <taxon>Campylobacterota</taxon>
        <taxon>Epsilonproteobacteria</taxon>
        <taxon>Campylobacterales</taxon>
        <taxon>Campylobacteraceae</taxon>
        <taxon>Campylobacter</taxon>
    </lineage>
</organism>
<keyword evidence="2" id="KW-1185">Reference proteome</keyword>